<keyword evidence="3" id="KW-0413">Isomerase</keyword>
<dbReference type="EMBL" id="QEWW01000001">
    <property type="protein sequence ID" value="PWD88196.1"/>
    <property type="molecule type" value="Genomic_DNA"/>
</dbReference>
<dbReference type="Proteomes" id="UP000245217">
    <property type="component" value="Unassembled WGS sequence"/>
</dbReference>
<dbReference type="AlphaFoldDB" id="A0A2U2AU02"/>
<accession>A0A2U2AU02</accession>
<dbReference type="OrthoDB" id="9805307at2"/>
<dbReference type="PANTHER" id="PTHR11820">
    <property type="entry name" value="ACYLPYRUVASE"/>
    <property type="match status" value="1"/>
</dbReference>
<name>A0A2U2AU02_9GAMM</name>
<dbReference type="InterPro" id="IPR011234">
    <property type="entry name" value="Fumarylacetoacetase-like_C"/>
</dbReference>
<evidence type="ECO:0000256" key="1">
    <source>
        <dbReference type="ARBA" id="ARBA00022723"/>
    </source>
</evidence>
<proteinExistence type="predicted"/>
<evidence type="ECO:0000259" key="2">
    <source>
        <dbReference type="Pfam" id="PF01557"/>
    </source>
</evidence>
<dbReference type="PANTHER" id="PTHR11820:SF7">
    <property type="entry name" value="ACYLPYRUVASE FAHD1, MITOCHONDRIAL"/>
    <property type="match status" value="1"/>
</dbReference>
<keyword evidence="1" id="KW-0479">Metal-binding</keyword>
<dbReference type="Pfam" id="PF01557">
    <property type="entry name" value="FAA_hydrolase"/>
    <property type="match status" value="1"/>
</dbReference>
<comment type="caution">
    <text evidence="3">The sequence shown here is derived from an EMBL/GenBank/DDBJ whole genome shotgun (WGS) entry which is preliminary data.</text>
</comment>
<dbReference type="RefSeq" id="WP_109201198.1">
    <property type="nucleotide sequence ID" value="NZ_QEWS01000002.1"/>
</dbReference>
<dbReference type="GO" id="GO:0016853">
    <property type="term" value="F:isomerase activity"/>
    <property type="evidence" value="ECO:0007669"/>
    <property type="project" value="UniProtKB-KW"/>
</dbReference>
<dbReference type="Gene3D" id="3.90.850.10">
    <property type="entry name" value="Fumarylacetoacetase-like, C-terminal domain"/>
    <property type="match status" value="1"/>
</dbReference>
<protein>
    <submittedName>
        <fullName evidence="3">Isomerase/hydrolase</fullName>
    </submittedName>
</protein>
<reference evidence="5 6" key="2">
    <citation type="submission" date="2018-05" db="EMBL/GenBank/DDBJ databases">
        <title>Ignatzschineria dubaiensis sp. nov., isolated from necrotic foot tissues of dromedaries (Camelus dromedarius) and associated maggots in Dubai, United Arab Emirates.</title>
        <authorList>
            <person name="Tsang C.C."/>
            <person name="Tang J.Y.M."/>
            <person name="Fong J.Y.H."/>
            <person name="Kinne J."/>
            <person name="Lee H.H."/>
            <person name="Joseph M."/>
            <person name="Jose S."/>
            <person name="Schuster R.K."/>
            <person name="Tang Y."/>
            <person name="Sivakumar S."/>
            <person name="Chen J.H.K."/>
            <person name="Teng J.L.L."/>
            <person name="Lau S.K.P."/>
            <person name="Wernery U."/>
            <person name="Woo P.C.Y."/>
        </authorList>
    </citation>
    <scope>NUCLEOTIDE SEQUENCE [LARGE SCALE GENOMIC DNA]</scope>
    <source>
        <strain evidence="5">UAE-HKU57</strain>
        <strain evidence="6">UAE-HKU58</strain>
    </source>
</reference>
<dbReference type="GO" id="GO:0046872">
    <property type="term" value="F:metal ion binding"/>
    <property type="evidence" value="ECO:0007669"/>
    <property type="project" value="UniProtKB-KW"/>
</dbReference>
<evidence type="ECO:0000313" key="6">
    <source>
        <dbReference type="Proteomes" id="UP000245217"/>
    </source>
</evidence>
<keyword evidence="6" id="KW-1185">Reference proteome</keyword>
<keyword evidence="3" id="KW-0378">Hydrolase</keyword>
<feature type="domain" description="Fumarylacetoacetase-like C-terminal" evidence="2">
    <location>
        <begin position="18"/>
        <end position="210"/>
    </location>
</feature>
<organism evidence="3 5">
    <name type="scientific">Ignatzschineria cameli</name>
    <dbReference type="NCBI Taxonomy" id="2182793"/>
    <lineage>
        <taxon>Bacteria</taxon>
        <taxon>Pseudomonadati</taxon>
        <taxon>Pseudomonadota</taxon>
        <taxon>Gammaproteobacteria</taxon>
        <taxon>Cardiobacteriales</taxon>
        <taxon>Ignatzschineriaceae</taxon>
        <taxon>Ignatzschineria</taxon>
    </lineage>
</organism>
<dbReference type="Proteomes" id="UP000245059">
    <property type="component" value="Unassembled WGS sequence"/>
</dbReference>
<gene>
    <name evidence="3" type="ORF">DC077_02690</name>
    <name evidence="4" type="ORF">DC078_03435</name>
</gene>
<dbReference type="SUPFAM" id="SSF56529">
    <property type="entry name" value="FAH"/>
    <property type="match status" value="1"/>
</dbReference>
<sequence>MSRAEISIEGHRYPIQNIFCIGRNYAKHIAELNNATPTEPLVFLKPTSALAVEGDSIALPAFSEAIHYEAELVIYIKEDAKNLSEASALSVIGAYGVGLDLTARDLQDQIKERGEPWTKCKGFPGAAIVSPFIAAEKIKDPTDITFTFQQNGELKQNGHSKMMIYPIAEIIAYLSTVYGLSKGDIIYTGTPEGVGKLAPGDQLTLTLEDQITAQFEIMKAK</sequence>
<evidence type="ECO:0000313" key="3">
    <source>
        <dbReference type="EMBL" id="PWD88196.1"/>
    </source>
</evidence>
<evidence type="ECO:0000313" key="5">
    <source>
        <dbReference type="Proteomes" id="UP000245059"/>
    </source>
</evidence>
<dbReference type="EMBL" id="QEWV01000002">
    <property type="protein sequence ID" value="PWD93887.1"/>
    <property type="molecule type" value="Genomic_DNA"/>
</dbReference>
<dbReference type="InterPro" id="IPR036663">
    <property type="entry name" value="Fumarylacetoacetase_C_sf"/>
</dbReference>
<evidence type="ECO:0000313" key="4">
    <source>
        <dbReference type="EMBL" id="PWD93887.1"/>
    </source>
</evidence>
<dbReference type="GO" id="GO:0018773">
    <property type="term" value="F:acetylpyruvate hydrolase activity"/>
    <property type="evidence" value="ECO:0007669"/>
    <property type="project" value="TreeGrafter"/>
</dbReference>
<reference evidence="3" key="1">
    <citation type="journal article" date="2018" name="Genome Announc.">
        <title>Ignatzschineria cameli sp. nov., isolated from necrotic foot tissue of dromedaries (Camelus dromedarius) and associated maggots (Wohlfahrtia species) in Dubai.</title>
        <authorList>
            <person name="Tsang C.C."/>
            <person name="Tang J.Y."/>
            <person name="Fong J.Y."/>
            <person name="Kinne J."/>
            <person name="Lee H.H."/>
            <person name="Joseph M."/>
            <person name="Jose S."/>
            <person name="Schuster R.K."/>
            <person name="Tang Y."/>
            <person name="Sivakumar S."/>
            <person name="Chen J.H."/>
            <person name="Teng J.L."/>
            <person name="Lau S.K."/>
            <person name="Wernery U."/>
            <person name="Woo P.C."/>
        </authorList>
    </citation>
    <scope>NUCLEOTIDE SEQUENCE</scope>
    <source>
        <strain evidence="3">UAE-HKU57</strain>
        <strain evidence="4">UAE-HKU58</strain>
    </source>
</reference>